<dbReference type="SUPFAM" id="SSF56784">
    <property type="entry name" value="HAD-like"/>
    <property type="match status" value="1"/>
</dbReference>
<evidence type="ECO:0000313" key="5">
    <source>
        <dbReference type="EMBL" id="NOU74688.1"/>
    </source>
</evidence>
<keyword evidence="4" id="KW-0460">Magnesium</keyword>
<dbReference type="Gene3D" id="3.40.50.1000">
    <property type="entry name" value="HAD superfamily/HAD-like"/>
    <property type="match status" value="1"/>
</dbReference>
<dbReference type="InterPro" id="IPR006439">
    <property type="entry name" value="HAD-SF_hydro_IA"/>
</dbReference>
<dbReference type="Proteomes" id="UP000616779">
    <property type="component" value="Unassembled WGS sequence"/>
</dbReference>
<evidence type="ECO:0000256" key="1">
    <source>
        <dbReference type="ARBA" id="ARBA00001946"/>
    </source>
</evidence>
<dbReference type="InterPro" id="IPR036412">
    <property type="entry name" value="HAD-like_sf"/>
</dbReference>
<keyword evidence="2" id="KW-0479">Metal-binding</keyword>
<keyword evidence="6" id="KW-1185">Reference proteome</keyword>
<dbReference type="NCBIfam" id="TIGR01549">
    <property type="entry name" value="HAD-SF-IA-v1"/>
    <property type="match status" value="1"/>
</dbReference>
<dbReference type="Pfam" id="PF13419">
    <property type="entry name" value="HAD_2"/>
    <property type="match status" value="1"/>
</dbReference>
<dbReference type="RefSeq" id="WP_171646087.1">
    <property type="nucleotide sequence ID" value="NZ_WHOA01000179.1"/>
</dbReference>
<protein>
    <submittedName>
        <fullName evidence="5">HAD-IA family hydrolase</fullName>
    </submittedName>
</protein>
<reference evidence="5 6" key="1">
    <citation type="submission" date="2019-10" db="EMBL/GenBank/DDBJ databases">
        <title>Description of Paenibacillus terrestris sp. nov.</title>
        <authorList>
            <person name="Carlier A."/>
            <person name="Qi S."/>
        </authorList>
    </citation>
    <scope>NUCLEOTIDE SEQUENCE [LARGE SCALE GENOMIC DNA]</scope>
    <source>
        <strain evidence="5 6">LMG 31458</strain>
    </source>
</reference>
<name>A0ABX1Y1J9_9BACL</name>
<evidence type="ECO:0000256" key="4">
    <source>
        <dbReference type="ARBA" id="ARBA00022842"/>
    </source>
</evidence>
<comment type="caution">
    <text evidence="5">The sequence shown here is derived from an EMBL/GenBank/DDBJ whole genome shotgun (WGS) entry which is preliminary data.</text>
</comment>
<dbReference type="Gene3D" id="1.10.150.520">
    <property type="match status" value="1"/>
</dbReference>
<organism evidence="5 6">
    <name type="scientific">Paenibacillus phytorum</name>
    <dbReference type="NCBI Taxonomy" id="2654977"/>
    <lineage>
        <taxon>Bacteria</taxon>
        <taxon>Bacillati</taxon>
        <taxon>Bacillota</taxon>
        <taxon>Bacilli</taxon>
        <taxon>Bacillales</taxon>
        <taxon>Paenibacillaceae</taxon>
        <taxon>Paenibacillus</taxon>
    </lineage>
</organism>
<dbReference type="InterPro" id="IPR023214">
    <property type="entry name" value="HAD_sf"/>
</dbReference>
<proteinExistence type="predicted"/>
<dbReference type="PANTHER" id="PTHR46470">
    <property type="entry name" value="N-ACYLNEURAMINATE-9-PHOSPHATASE"/>
    <property type="match status" value="1"/>
</dbReference>
<gene>
    <name evidence="5" type="ORF">GC098_25425</name>
</gene>
<evidence type="ECO:0000256" key="2">
    <source>
        <dbReference type="ARBA" id="ARBA00022723"/>
    </source>
</evidence>
<dbReference type="GO" id="GO:0016787">
    <property type="term" value="F:hydrolase activity"/>
    <property type="evidence" value="ECO:0007669"/>
    <property type="project" value="UniProtKB-KW"/>
</dbReference>
<dbReference type="EMBL" id="WHOA01000179">
    <property type="protein sequence ID" value="NOU74688.1"/>
    <property type="molecule type" value="Genomic_DNA"/>
</dbReference>
<dbReference type="InterPro" id="IPR051400">
    <property type="entry name" value="HAD-like_hydrolase"/>
</dbReference>
<comment type="cofactor">
    <cofactor evidence="1">
        <name>Mg(2+)</name>
        <dbReference type="ChEBI" id="CHEBI:18420"/>
    </cofactor>
</comment>
<evidence type="ECO:0000313" key="6">
    <source>
        <dbReference type="Proteomes" id="UP000616779"/>
    </source>
</evidence>
<evidence type="ECO:0000256" key="3">
    <source>
        <dbReference type="ARBA" id="ARBA00022801"/>
    </source>
</evidence>
<sequence>LFNQGHKENIFNQSLHLLQVEYDLDMINQMLKVYREHLPRIKLYPDALWALRHASAKAKTGLITDGYLVAQRQKVKSLGLSAYFNLIVYSDEFGRQCWKPSPIPYIKMTEGLGIHPSACVYIGDNPQKDFITAKRLGWTTVCIKRTDGLYGDVVVDPEYLADYFISSLFELSPFIEEVST</sequence>
<dbReference type="InterPro" id="IPR041492">
    <property type="entry name" value="HAD_2"/>
</dbReference>
<keyword evidence="3 5" id="KW-0378">Hydrolase</keyword>
<feature type="non-terminal residue" evidence="5">
    <location>
        <position position="1"/>
    </location>
</feature>
<dbReference type="PANTHER" id="PTHR46470:SF2">
    <property type="entry name" value="GLYCERALDEHYDE 3-PHOSPHATE PHOSPHATASE"/>
    <property type="match status" value="1"/>
</dbReference>
<accession>A0ABX1Y1J9</accession>